<dbReference type="Gene3D" id="1.25.10.10">
    <property type="entry name" value="Leucine-rich Repeat Variant"/>
    <property type="match status" value="1"/>
</dbReference>
<dbReference type="SUPFAM" id="SSF159034">
    <property type="entry name" value="Mib/herc2 domain-like"/>
    <property type="match status" value="1"/>
</dbReference>
<dbReference type="SUPFAM" id="SSF49785">
    <property type="entry name" value="Galactose-binding domain-like"/>
    <property type="match status" value="1"/>
</dbReference>
<feature type="compositionally biased region" description="Polar residues" evidence="5">
    <location>
        <begin position="254"/>
        <end position="265"/>
    </location>
</feature>
<dbReference type="InterPro" id="IPR016024">
    <property type="entry name" value="ARM-type_fold"/>
</dbReference>
<dbReference type="EC" id="2.3.2.26" evidence="4"/>
<keyword evidence="7" id="KW-1185">Reference proteome</keyword>
<feature type="compositionally biased region" description="Low complexity" evidence="5">
    <location>
        <begin position="515"/>
        <end position="524"/>
    </location>
</feature>
<dbReference type="InterPro" id="IPR045322">
    <property type="entry name" value="HECTD1/TRIP12-like"/>
</dbReference>
<organism evidence="7 8">
    <name type="scientific">Ditylenchus dipsaci</name>
    <dbReference type="NCBI Taxonomy" id="166011"/>
    <lineage>
        <taxon>Eukaryota</taxon>
        <taxon>Metazoa</taxon>
        <taxon>Ecdysozoa</taxon>
        <taxon>Nematoda</taxon>
        <taxon>Chromadorea</taxon>
        <taxon>Rhabditida</taxon>
        <taxon>Tylenchina</taxon>
        <taxon>Tylenchomorpha</taxon>
        <taxon>Sphaerularioidea</taxon>
        <taxon>Anguinidae</taxon>
        <taxon>Anguininae</taxon>
        <taxon>Ditylenchus</taxon>
    </lineage>
</organism>
<dbReference type="Gene3D" id="2.60.120.260">
    <property type="entry name" value="Galactose-binding domain-like"/>
    <property type="match status" value="1"/>
</dbReference>
<dbReference type="PANTHER" id="PTHR45670">
    <property type="entry name" value="E3 UBIQUITIN-PROTEIN LIGASE TRIP12"/>
    <property type="match status" value="1"/>
</dbReference>
<evidence type="ECO:0000256" key="1">
    <source>
        <dbReference type="ARBA" id="ARBA00000885"/>
    </source>
</evidence>
<feature type="domain" description="SUN" evidence="6">
    <location>
        <begin position="1320"/>
        <end position="1447"/>
    </location>
</feature>
<dbReference type="WBParaSite" id="jg18823">
    <property type="protein sequence ID" value="jg18823"/>
    <property type="gene ID" value="jg18823"/>
</dbReference>
<dbReference type="GO" id="GO:0016607">
    <property type="term" value="C:nuclear speck"/>
    <property type="evidence" value="ECO:0007669"/>
    <property type="project" value="TreeGrafter"/>
</dbReference>
<comment type="function">
    <text evidence="4">E3 ubiquitin-protein ligase which accepts ubiquitin from an E2 ubiquitin-conjugating enzyme in the form of a thioester and then directly transfers the ubiquitin to targeted substrates.</text>
</comment>
<feature type="region of interest" description="Disordered" evidence="5">
    <location>
        <begin position="813"/>
        <end position="837"/>
    </location>
</feature>
<dbReference type="SMART" id="SM00248">
    <property type="entry name" value="ANK"/>
    <property type="match status" value="2"/>
</dbReference>
<dbReference type="PROSITE" id="PS50297">
    <property type="entry name" value="ANK_REP_REGION"/>
    <property type="match status" value="1"/>
</dbReference>
<dbReference type="GO" id="GO:0070534">
    <property type="term" value="P:protein K63-linked ubiquitination"/>
    <property type="evidence" value="ECO:0007669"/>
    <property type="project" value="TreeGrafter"/>
</dbReference>
<keyword evidence="3" id="KW-0040">ANK repeat</keyword>
<comment type="pathway">
    <text evidence="4">Protein modification; protein ubiquitination.</text>
</comment>
<dbReference type="Gene3D" id="2.30.30.40">
    <property type="entry name" value="SH3 Domains"/>
    <property type="match status" value="1"/>
</dbReference>
<dbReference type="GO" id="GO:0043161">
    <property type="term" value="P:proteasome-mediated ubiquitin-dependent protein catabolic process"/>
    <property type="evidence" value="ECO:0007669"/>
    <property type="project" value="TreeGrafter"/>
</dbReference>
<sequence>MDGVDPETLLEWLQTGAGEERDLQLMALEQLCMLLLMSDNIDRCFESCPPRTFLPALGKIFLDETAPENILEVTARAITYYLDVSNECTRRITQVEGAVKAICNRLVVADLTDRTSKDLAEQCVKLLEHICQREASAVYDAGGLQSMLHLICLNDQNIHKDTMHSAMTVVTRLCSKVEPQDANLLKCSSDLGALLSHDDAKISECALRCFAALTDRFIRKQLDPVELATPSNLVEHLLNSLVPPSTLRAKEKSPSLQTGENQSSGGIHAGNRTPAFISIVLSLLSNLCRGSSAVTEQVIRSPLLVPAVKAVLSSKDERCVMDSLRLADLLIILLCEGRVALPKSSGAVAGTACSGSAEPGASGFDKAHRHLIDAIRQRDTDALIDAVENGTVDPNFIDDVGQTLLNWCAAFGTSDMVIYLCDKGADPNKGQRSSSLHYAACFGRPEIVKILLQHGANPDLHDEEGRTALDKARERNDEGHQQVAQMLESPSSYMIETNNKVKPTAPANADNSGSTKLTTETNKTTGASDILSKIPTQPPENEVDMELAKRILQQLVPVFCTIFQNSLVGTVRRSTLALIRKCIYHISNEGIQQLLDDSNQRKLSTQRSQSPNTDHSALDKTSNGDFVESLMGVLLAVFNQEDNQDTEGKEQALLVMKSLLQKDTEFWLEQLIRLGVYEKVESLANSVEAGPTQPTALVTSHLESPLEADALREHDNMSTISNQSLQSLSIGGLEDGMLSQTLSDSTTANRSEERSATSTPSLSIKSDVESVSSSFPHSRSTRESSNERLQMLNIPHMESDDTATAACSEINTPSPTVELEHNSSPQPTSSGLNSTGTKVSSQFASVRADLVEAATAVAQALGVQIVDDSRSTIAAGSSSCSGKSEKSRKSSDDAWKLVCGVSYKWNDWRLIRTKDSLFVWCDAVAIEFSDGSNGWLRFLLDGRLQTLYSSGSPESGADNSVNRGEFITKIQKAKQAVPAGNQIKSIFTVPRSSRKIDSGNWQISCTEAGTLVIHNREGSQQKTVIKEDLPGFVFESKHSRQQFTAESTLGLDFVTGWAARGIVGDYLKEAKTKPRDALIELQYSAAQIRRLVQQIQEEEDKGDSENTSVEWSSAVNELKKTLTQVRDAISNERLLSTFEVSISDVVPALLQLVKVALENGSKAIAKCFTETFSEARHLSYLIRKIVLVLEACERFPKICMILQEEQANPEADSQKLFLNRSNRLMKAEPLATVGSLRQFLLGMMAKKWHDYARADLSFVREIKALKLKSEKLLLEYDSDFDTNGLIWYLGTNGRSTDHWFNPALVRVVNVCCSDGAKQPYGQPEDIFSREVTSLNCHTSDSVDSNFTMDLGVLIFPSAYTLRHAQGYGRSALRNWLLQGSKDNHVWEMLLAHSDDQSLNEPGSTATWPIAIEPGQGPYRYLRVAQNGKNSSNITHYLSLSGFEVYGTVVDVIDTELKPLEAPPILQPASRSKPQHPTPITSSLAASSSSSKKQSRKSSNSSPGGFSKDGAHASSGAESKASTLSNLHYSRPPTAASLRLVRKQQKAEKAAALAAATAQIDTPPSSYGFGGQKGGVVHNEGLLLAAAATEDEIFKQLPGGANNNKLRILRYRRTGRTSLPISSTSSSKPTSSVVKPDLLVDTSTTDPEEGSNKTPLASADNTPTPVQANQLHRLQMLSQKSSSSQKAIVGADSGWVDVQWDFDGSVNSYRYGHQGKFDVELADEKSSEASAMALLASYQRGKTLRQIRQPSGNHPSALGEQYFQEVPAKRERGSSKKSSGAVMESAMDQARAMLAMMNEGEVSIEVKNYNLTVLRRAVEAVSSCLI</sequence>
<dbReference type="Gene3D" id="1.25.40.20">
    <property type="entry name" value="Ankyrin repeat-containing domain"/>
    <property type="match status" value="1"/>
</dbReference>
<evidence type="ECO:0000259" key="6">
    <source>
        <dbReference type="Pfam" id="PF07738"/>
    </source>
</evidence>
<dbReference type="InterPro" id="IPR008979">
    <property type="entry name" value="Galactose-bd-like_sf"/>
</dbReference>
<comment type="catalytic activity">
    <reaction evidence="1 4">
        <text>S-ubiquitinyl-[E2 ubiquitin-conjugating enzyme]-L-cysteine + [acceptor protein]-L-lysine = [E2 ubiquitin-conjugating enzyme]-L-cysteine + N(6)-ubiquitinyl-[acceptor protein]-L-lysine.</text>
        <dbReference type="EC" id="2.3.2.26"/>
    </reaction>
</comment>
<dbReference type="InterPro" id="IPR002110">
    <property type="entry name" value="Ankyrin_rpt"/>
</dbReference>
<dbReference type="PANTHER" id="PTHR45670:SF1">
    <property type="entry name" value="E3 UBIQUITIN-PROTEIN LIGASE HECTD1"/>
    <property type="match status" value="1"/>
</dbReference>
<feature type="repeat" description="ANK" evidence="3">
    <location>
        <begin position="431"/>
        <end position="463"/>
    </location>
</feature>
<feature type="compositionally biased region" description="Low complexity" evidence="5">
    <location>
        <begin position="1481"/>
        <end position="1507"/>
    </location>
</feature>
<name>A0A915DET1_9BILA</name>
<keyword evidence="4" id="KW-0833">Ubl conjugation pathway</keyword>
<feature type="region of interest" description="Disordered" evidence="5">
    <location>
        <begin position="1617"/>
        <end position="1663"/>
    </location>
</feature>
<proteinExistence type="inferred from homology"/>
<protein>
    <recommendedName>
        <fullName evidence="4">E3 ubiquitin-protein ligase</fullName>
        <ecNumber evidence="4">2.3.2.26</ecNumber>
    </recommendedName>
</protein>
<evidence type="ECO:0000256" key="3">
    <source>
        <dbReference type="PROSITE-ProRule" id="PRU00023"/>
    </source>
</evidence>
<feature type="compositionally biased region" description="Polar residues" evidence="5">
    <location>
        <begin position="1651"/>
        <end position="1663"/>
    </location>
</feature>
<evidence type="ECO:0000256" key="4">
    <source>
        <dbReference type="RuleBase" id="RU369009"/>
    </source>
</evidence>
<feature type="region of interest" description="Disordered" evidence="5">
    <location>
        <begin position="600"/>
        <end position="621"/>
    </location>
</feature>
<keyword evidence="2 4" id="KW-0808">Transferase</keyword>
<feature type="compositionally biased region" description="Low complexity" evidence="5">
    <location>
        <begin position="1621"/>
        <end position="1635"/>
    </location>
</feature>
<feature type="compositionally biased region" description="Polar residues" evidence="5">
    <location>
        <begin position="822"/>
        <end position="837"/>
    </location>
</feature>
<dbReference type="InterPro" id="IPR036770">
    <property type="entry name" value="Ankyrin_rpt-contain_sf"/>
</dbReference>
<dbReference type="SUPFAM" id="SSF48403">
    <property type="entry name" value="Ankyrin repeat"/>
    <property type="match status" value="1"/>
</dbReference>
<feature type="compositionally biased region" description="Low complexity" evidence="5">
    <location>
        <begin position="761"/>
        <end position="778"/>
    </location>
</feature>
<accession>A0A915DET1</accession>
<feature type="region of interest" description="Disordered" evidence="5">
    <location>
        <begin position="502"/>
        <end position="524"/>
    </location>
</feature>
<evidence type="ECO:0000256" key="5">
    <source>
        <dbReference type="SAM" id="MobiDB-lite"/>
    </source>
</evidence>
<evidence type="ECO:0000313" key="7">
    <source>
        <dbReference type="Proteomes" id="UP000887574"/>
    </source>
</evidence>
<evidence type="ECO:0000256" key="2">
    <source>
        <dbReference type="ARBA" id="ARBA00022679"/>
    </source>
</evidence>
<dbReference type="SUPFAM" id="SSF48371">
    <property type="entry name" value="ARM repeat"/>
    <property type="match status" value="1"/>
</dbReference>
<dbReference type="InterPro" id="IPR037252">
    <property type="entry name" value="Mib_Herc2_sf"/>
</dbReference>
<feature type="region of interest" description="Disordered" evidence="5">
    <location>
        <begin position="248"/>
        <end position="269"/>
    </location>
</feature>
<comment type="similarity">
    <text evidence="4">Belongs to the UPL family. K-HECT subfamily.</text>
</comment>
<dbReference type="GO" id="GO:0046872">
    <property type="term" value="F:metal ion binding"/>
    <property type="evidence" value="ECO:0007669"/>
    <property type="project" value="InterPro"/>
</dbReference>
<dbReference type="Pfam" id="PF12796">
    <property type="entry name" value="Ank_2"/>
    <property type="match status" value="1"/>
</dbReference>
<dbReference type="PROSITE" id="PS50088">
    <property type="entry name" value="ANK_REPEAT"/>
    <property type="match status" value="1"/>
</dbReference>
<evidence type="ECO:0000313" key="8">
    <source>
        <dbReference type="WBParaSite" id="jg18823"/>
    </source>
</evidence>
<dbReference type="InterPro" id="IPR012919">
    <property type="entry name" value="SUN_dom"/>
</dbReference>
<feature type="region of interest" description="Disordered" evidence="5">
    <location>
        <begin position="742"/>
        <end position="786"/>
    </location>
</feature>
<dbReference type="InterPro" id="IPR011989">
    <property type="entry name" value="ARM-like"/>
</dbReference>
<feature type="compositionally biased region" description="Polar residues" evidence="5">
    <location>
        <begin position="1515"/>
        <end position="1527"/>
    </location>
</feature>
<dbReference type="Pfam" id="PF07738">
    <property type="entry name" value="Sad1_UNC"/>
    <property type="match status" value="1"/>
</dbReference>
<dbReference type="GO" id="GO:0061630">
    <property type="term" value="F:ubiquitin protein ligase activity"/>
    <property type="evidence" value="ECO:0007669"/>
    <property type="project" value="UniProtKB-UniRule"/>
</dbReference>
<reference evidence="8" key="1">
    <citation type="submission" date="2022-11" db="UniProtKB">
        <authorList>
            <consortium name="WormBaseParasite"/>
        </authorList>
    </citation>
    <scope>IDENTIFICATION</scope>
</reference>
<dbReference type="FunFam" id="1.25.10.10:FF:000051">
    <property type="entry name" value="E3 ubiquitin-protein ligase HECTD1 isoform X1"/>
    <property type="match status" value="1"/>
</dbReference>
<feature type="region of interest" description="Disordered" evidence="5">
    <location>
        <begin position="1464"/>
        <end position="1529"/>
    </location>
</feature>
<dbReference type="Proteomes" id="UP000887574">
    <property type="component" value="Unplaced"/>
</dbReference>